<dbReference type="AlphaFoldDB" id="A0A0A9F4T0"/>
<accession>A0A0A9F4T0</accession>
<organism evidence="1">
    <name type="scientific">Arundo donax</name>
    <name type="common">Giant reed</name>
    <name type="synonym">Donax arundinaceus</name>
    <dbReference type="NCBI Taxonomy" id="35708"/>
    <lineage>
        <taxon>Eukaryota</taxon>
        <taxon>Viridiplantae</taxon>
        <taxon>Streptophyta</taxon>
        <taxon>Embryophyta</taxon>
        <taxon>Tracheophyta</taxon>
        <taxon>Spermatophyta</taxon>
        <taxon>Magnoliopsida</taxon>
        <taxon>Liliopsida</taxon>
        <taxon>Poales</taxon>
        <taxon>Poaceae</taxon>
        <taxon>PACMAD clade</taxon>
        <taxon>Arundinoideae</taxon>
        <taxon>Arundineae</taxon>
        <taxon>Arundo</taxon>
    </lineage>
</organism>
<protein>
    <submittedName>
        <fullName evidence="1">Cesa7</fullName>
    </submittedName>
</protein>
<sequence>MVFKDPFMWVLDASLDGRHFMVTMLPKQRSPRQEPATAGPSGVCVAAAVTGIRRQQNRSWRRRRDYFSRKQKIHLLHMLWVKLRKVFQELKMRRLEL</sequence>
<dbReference type="EMBL" id="GBRH01194598">
    <property type="protein sequence ID" value="JAE03298.1"/>
    <property type="molecule type" value="Transcribed_RNA"/>
</dbReference>
<proteinExistence type="predicted"/>
<reference evidence="1" key="1">
    <citation type="submission" date="2014-09" db="EMBL/GenBank/DDBJ databases">
        <authorList>
            <person name="Magalhaes I.L.F."/>
            <person name="Oliveira U."/>
            <person name="Santos F.R."/>
            <person name="Vidigal T.H.D.A."/>
            <person name="Brescovit A.D."/>
            <person name="Santos A.J."/>
        </authorList>
    </citation>
    <scope>NUCLEOTIDE SEQUENCE</scope>
    <source>
        <tissue evidence="1">Shoot tissue taken approximately 20 cm above the soil surface</tissue>
    </source>
</reference>
<reference evidence="1" key="2">
    <citation type="journal article" date="2015" name="Data Brief">
        <title>Shoot transcriptome of the giant reed, Arundo donax.</title>
        <authorList>
            <person name="Barrero R.A."/>
            <person name="Guerrero F.D."/>
            <person name="Moolhuijzen P."/>
            <person name="Goolsby J.A."/>
            <person name="Tidwell J."/>
            <person name="Bellgard S.E."/>
            <person name="Bellgard M.I."/>
        </authorList>
    </citation>
    <scope>NUCLEOTIDE SEQUENCE</scope>
    <source>
        <tissue evidence="1">Shoot tissue taken approximately 20 cm above the soil surface</tissue>
    </source>
</reference>
<evidence type="ECO:0000313" key="1">
    <source>
        <dbReference type="EMBL" id="JAE03298.1"/>
    </source>
</evidence>
<name>A0A0A9F4T0_ARUDO</name>